<name>A0A0K0D335_ANGCA</name>
<keyword evidence="2" id="KW-1185">Reference proteome</keyword>
<dbReference type="Proteomes" id="UP000035642">
    <property type="component" value="Unassembled WGS sequence"/>
</dbReference>
<evidence type="ECO:0000256" key="1">
    <source>
        <dbReference type="SAM" id="MobiDB-lite"/>
    </source>
</evidence>
<evidence type="ECO:0000313" key="2">
    <source>
        <dbReference type="Proteomes" id="UP000035642"/>
    </source>
</evidence>
<feature type="region of interest" description="Disordered" evidence="1">
    <location>
        <begin position="111"/>
        <end position="140"/>
    </location>
</feature>
<dbReference type="WBParaSite" id="ACAC_0000448001-mRNA-1">
    <property type="protein sequence ID" value="ACAC_0000448001-mRNA-1"/>
    <property type="gene ID" value="ACAC_0000448001"/>
</dbReference>
<dbReference type="STRING" id="6313.A0A0K0D335"/>
<proteinExistence type="predicted"/>
<dbReference type="AlphaFoldDB" id="A0A0K0D335"/>
<evidence type="ECO:0000313" key="3">
    <source>
        <dbReference type="WBParaSite" id="ACAC_0000448001-mRNA-1"/>
    </source>
</evidence>
<reference evidence="3" key="2">
    <citation type="submission" date="2017-02" db="UniProtKB">
        <authorList>
            <consortium name="WormBaseParasite"/>
        </authorList>
    </citation>
    <scope>IDENTIFICATION</scope>
</reference>
<reference evidence="2" key="1">
    <citation type="submission" date="2012-09" db="EMBL/GenBank/DDBJ databases">
        <authorList>
            <person name="Martin A.A."/>
        </authorList>
    </citation>
    <scope>NUCLEOTIDE SEQUENCE</scope>
</reference>
<sequence length="140" mass="15444">LVQSGADYRPQIGFTRDVPGRAFLDNSAHRFVQRGVAFDTRPYDNREMHGSSRSGIHDVGGQRGGYSAGVYNRGGYGRGCVELQGYHYNSSYGTPPHGNYSGPFNNQRGFANAGYGNRTPNEFSRGRGGYFGRGGHQEWR</sequence>
<protein>
    <submittedName>
        <fullName evidence="3">Glycine rich superfamily member</fullName>
    </submittedName>
</protein>
<organism evidence="2 3">
    <name type="scientific">Angiostrongylus cantonensis</name>
    <name type="common">Rat lungworm</name>
    <dbReference type="NCBI Taxonomy" id="6313"/>
    <lineage>
        <taxon>Eukaryota</taxon>
        <taxon>Metazoa</taxon>
        <taxon>Ecdysozoa</taxon>
        <taxon>Nematoda</taxon>
        <taxon>Chromadorea</taxon>
        <taxon>Rhabditida</taxon>
        <taxon>Rhabditina</taxon>
        <taxon>Rhabditomorpha</taxon>
        <taxon>Strongyloidea</taxon>
        <taxon>Metastrongylidae</taxon>
        <taxon>Angiostrongylus</taxon>
    </lineage>
</organism>
<accession>A0A0K0D335</accession>